<reference evidence="2 3" key="1">
    <citation type="submission" date="2015-01" db="EMBL/GenBank/DDBJ databases">
        <title>Evolution of Trichinella species and genotypes.</title>
        <authorList>
            <person name="Korhonen P.K."/>
            <person name="Edoardo P."/>
            <person name="Giuseppe L.R."/>
            <person name="Gasser R.B."/>
        </authorList>
    </citation>
    <scope>NUCLEOTIDE SEQUENCE [LARGE SCALE GENOMIC DNA]</scope>
    <source>
        <strain evidence="2">ISS1029</strain>
    </source>
</reference>
<sequence length="47" mass="5453">MPCLHEQGTYHRNNFGTRRSSGMSAITKKPYARPNGNEFGNFEFQFK</sequence>
<organism evidence="2 3">
    <name type="scientific">Trichinella zimbabwensis</name>
    <dbReference type="NCBI Taxonomy" id="268475"/>
    <lineage>
        <taxon>Eukaryota</taxon>
        <taxon>Metazoa</taxon>
        <taxon>Ecdysozoa</taxon>
        <taxon>Nematoda</taxon>
        <taxon>Enoplea</taxon>
        <taxon>Dorylaimia</taxon>
        <taxon>Trichinellida</taxon>
        <taxon>Trichinellidae</taxon>
        <taxon>Trichinella</taxon>
    </lineage>
</organism>
<evidence type="ECO:0000313" key="2">
    <source>
        <dbReference type="EMBL" id="KRY64657.1"/>
    </source>
</evidence>
<dbReference type="EMBL" id="JYDP01007728">
    <property type="protein sequence ID" value="KRY64657.1"/>
    <property type="molecule type" value="Genomic_DNA"/>
</dbReference>
<evidence type="ECO:0000313" key="3">
    <source>
        <dbReference type="Proteomes" id="UP000055024"/>
    </source>
</evidence>
<accession>A0A0V1DTD1</accession>
<comment type="caution">
    <text evidence="2">The sequence shown here is derived from an EMBL/GenBank/DDBJ whole genome shotgun (WGS) entry which is preliminary data.</text>
</comment>
<feature type="compositionally biased region" description="Polar residues" evidence="1">
    <location>
        <begin position="10"/>
        <end position="24"/>
    </location>
</feature>
<dbReference type="Proteomes" id="UP000055024">
    <property type="component" value="Unassembled WGS sequence"/>
</dbReference>
<gene>
    <name evidence="2" type="ORF">T11_2106</name>
</gene>
<keyword evidence="3" id="KW-1185">Reference proteome</keyword>
<name>A0A0V1DTD1_9BILA</name>
<evidence type="ECO:0000256" key="1">
    <source>
        <dbReference type="SAM" id="MobiDB-lite"/>
    </source>
</evidence>
<protein>
    <submittedName>
        <fullName evidence="2">Uncharacterized protein</fullName>
    </submittedName>
</protein>
<proteinExistence type="predicted"/>
<feature type="region of interest" description="Disordered" evidence="1">
    <location>
        <begin position="1"/>
        <end position="24"/>
    </location>
</feature>
<dbReference type="AlphaFoldDB" id="A0A0V1DTD1"/>